<gene>
    <name evidence="3" type="ORF">H1R20_g10238</name>
</gene>
<protein>
    <recommendedName>
        <fullName evidence="2">Nephrocystin 3-like N-terminal domain-containing protein</fullName>
    </recommendedName>
</protein>
<dbReference type="SUPFAM" id="SSF52540">
    <property type="entry name" value="P-loop containing nucleoside triphosphate hydrolases"/>
    <property type="match status" value="1"/>
</dbReference>
<feature type="domain" description="Nephrocystin 3-like N-terminal" evidence="2">
    <location>
        <begin position="74"/>
        <end position="198"/>
    </location>
</feature>
<reference evidence="3" key="1">
    <citation type="submission" date="2022-06" db="EMBL/GenBank/DDBJ databases">
        <title>Genome Sequence of Candolleomyces eurysporus.</title>
        <authorList>
            <person name="Buettner E."/>
        </authorList>
    </citation>
    <scope>NUCLEOTIDE SEQUENCE</scope>
    <source>
        <strain evidence="3">VTCC 930004</strain>
    </source>
</reference>
<dbReference type="PANTHER" id="PTHR10039">
    <property type="entry name" value="AMELOGENIN"/>
    <property type="match status" value="1"/>
</dbReference>
<dbReference type="Pfam" id="PF24883">
    <property type="entry name" value="NPHP3_N"/>
    <property type="match status" value="1"/>
</dbReference>
<dbReference type="InterPro" id="IPR056884">
    <property type="entry name" value="NPHP3-like_N"/>
</dbReference>
<feature type="non-terminal residue" evidence="3">
    <location>
        <position position="1"/>
    </location>
</feature>
<name>A0A9W8MEH3_9AGAR</name>
<organism evidence="3 4">
    <name type="scientific">Candolleomyces eurysporus</name>
    <dbReference type="NCBI Taxonomy" id="2828524"/>
    <lineage>
        <taxon>Eukaryota</taxon>
        <taxon>Fungi</taxon>
        <taxon>Dikarya</taxon>
        <taxon>Basidiomycota</taxon>
        <taxon>Agaricomycotina</taxon>
        <taxon>Agaricomycetes</taxon>
        <taxon>Agaricomycetidae</taxon>
        <taxon>Agaricales</taxon>
        <taxon>Agaricineae</taxon>
        <taxon>Psathyrellaceae</taxon>
        <taxon>Candolleomyces</taxon>
    </lineage>
</organism>
<keyword evidence="4" id="KW-1185">Reference proteome</keyword>
<dbReference type="PANTHER" id="PTHR10039:SF14">
    <property type="entry name" value="NACHT DOMAIN-CONTAINING PROTEIN"/>
    <property type="match status" value="1"/>
</dbReference>
<dbReference type="EMBL" id="JANBPK010001044">
    <property type="protein sequence ID" value="KAJ2926857.1"/>
    <property type="molecule type" value="Genomic_DNA"/>
</dbReference>
<dbReference type="Proteomes" id="UP001140091">
    <property type="component" value="Unassembled WGS sequence"/>
</dbReference>
<keyword evidence="1" id="KW-0677">Repeat</keyword>
<comment type="caution">
    <text evidence="3">The sequence shown here is derived from an EMBL/GenBank/DDBJ whole genome shotgun (WGS) entry which is preliminary data.</text>
</comment>
<dbReference type="InterPro" id="IPR027417">
    <property type="entry name" value="P-loop_NTPase"/>
</dbReference>
<dbReference type="Gene3D" id="3.40.50.300">
    <property type="entry name" value="P-loop containing nucleotide triphosphate hydrolases"/>
    <property type="match status" value="1"/>
</dbReference>
<evidence type="ECO:0000259" key="2">
    <source>
        <dbReference type="Pfam" id="PF24883"/>
    </source>
</evidence>
<sequence length="589" mass="66126">MASNFNSAHHFSIDQSSFFTAQTYIRKLQSRIAVGAMHDSAERCDAPKCHPETRIAVQDELYGWILEGDPDAQPRKIKWVTGPAGTGKTAIMGTLTDKCSKEGHLGASFFFSSSSASAGCRTKACFVPTLAYQLTRIHHSLKEAILDAVEHNPEVFEKNLHVQMETLVLNPLRQVGTRVQNPAGAIIIDGLDECEAAEFFKWEGRTLEPTKPPQERSKEDDQLEILRVLQHATTDPAFPFRVIIASRPERVFRLFFDAAGSDVQITSTLTLDARYHPDADIMLYLEATFSDIRRRWKLSPTWPSPNVVPTLVKNASGQFIYVATIIRFLTQARTGDPHTLLDIALKIKPKNVDINPFAHLDALYSHVLSSSPDPTLSVGWLWIINRLTPYQNQTDGKGLRHIYLDAVRPPAYFINAWLQTFEGEGERLLGDLHSLVKVPSADDRKTPYEFYHKSLFDFLEDEARSKSLHVSVSFRQDLFWKRYVAICINQGFKEPLPLGHDQESLLGYFFQIMVPESMPPDSVPLIHLASSSSIQWWVGKSISLGNHGNLTGLFELAHLQCHQPLPFHNGISNGGISQHSSAGLMINFE</sequence>
<evidence type="ECO:0000256" key="1">
    <source>
        <dbReference type="ARBA" id="ARBA00022737"/>
    </source>
</evidence>
<dbReference type="OrthoDB" id="3262196at2759"/>
<evidence type="ECO:0000313" key="4">
    <source>
        <dbReference type="Proteomes" id="UP001140091"/>
    </source>
</evidence>
<proteinExistence type="predicted"/>
<accession>A0A9W8MEH3</accession>
<dbReference type="AlphaFoldDB" id="A0A9W8MEH3"/>
<evidence type="ECO:0000313" key="3">
    <source>
        <dbReference type="EMBL" id="KAJ2926857.1"/>
    </source>
</evidence>